<reference evidence="1" key="2">
    <citation type="journal article" date="2021" name="PeerJ">
        <title>Extensive microbial diversity within the chicken gut microbiome revealed by metagenomics and culture.</title>
        <authorList>
            <person name="Gilroy R."/>
            <person name="Ravi A."/>
            <person name="Getino M."/>
            <person name="Pursley I."/>
            <person name="Horton D.L."/>
            <person name="Alikhan N.F."/>
            <person name="Baker D."/>
            <person name="Gharbi K."/>
            <person name="Hall N."/>
            <person name="Watson M."/>
            <person name="Adriaenssens E.M."/>
            <person name="Foster-Nyarko E."/>
            <person name="Jarju S."/>
            <person name="Secka A."/>
            <person name="Antonio M."/>
            <person name="Oren A."/>
            <person name="Chaudhuri R.R."/>
            <person name="La Ragione R."/>
            <person name="Hildebrand F."/>
            <person name="Pallen M.J."/>
        </authorList>
    </citation>
    <scope>NUCLEOTIDE SEQUENCE</scope>
    <source>
        <strain evidence="1">6276</strain>
    </source>
</reference>
<evidence type="ECO:0000313" key="1">
    <source>
        <dbReference type="EMBL" id="HIS36364.1"/>
    </source>
</evidence>
<dbReference type="Proteomes" id="UP000823928">
    <property type="component" value="Unassembled WGS sequence"/>
</dbReference>
<organism evidence="1 2">
    <name type="scientific">Candidatus Scatousia excrementigallinarum</name>
    <dbReference type="NCBI Taxonomy" id="2840935"/>
    <lineage>
        <taxon>Bacteria</taxon>
        <taxon>Candidatus Scatousia</taxon>
    </lineage>
</organism>
<reference evidence="1" key="1">
    <citation type="submission" date="2020-10" db="EMBL/GenBank/DDBJ databases">
        <authorList>
            <person name="Gilroy R."/>
        </authorList>
    </citation>
    <scope>NUCLEOTIDE SEQUENCE</scope>
    <source>
        <strain evidence="1">6276</strain>
    </source>
</reference>
<dbReference type="EMBL" id="DVIU01000137">
    <property type="protein sequence ID" value="HIS36364.1"/>
    <property type="molecule type" value="Genomic_DNA"/>
</dbReference>
<evidence type="ECO:0000313" key="2">
    <source>
        <dbReference type="Proteomes" id="UP000823928"/>
    </source>
</evidence>
<name>A0A9D1JNC3_9BACT</name>
<protein>
    <submittedName>
        <fullName evidence="1">Uncharacterized protein</fullName>
    </submittedName>
</protein>
<gene>
    <name evidence="1" type="ORF">IAC10_07015</name>
</gene>
<accession>A0A9D1JNC3</accession>
<comment type="caution">
    <text evidence="1">The sequence shown here is derived from an EMBL/GenBank/DDBJ whole genome shotgun (WGS) entry which is preliminary data.</text>
</comment>
<sequence>MKQTAYNVRFSANVKLSGDLQINATSESDAQNLARSILRQSLNSEDCLIELDSENDNNNITVLEMGLLPNITALNIHDAMPLE</sequence>
<dbReference type="AlphaFoldDB" id="A0A9D1JNC3"/>
<proteinExistence type="predicted"/>